<dbReference type="Proteomes" id="UP000176645">
    <property type="component" value="Unassembled WGS sequence"/>
</dbReference>
<sequence length="96" mass="10801">MLDFKKAASLTDLKKSPSKVLKKIKGSIDPLYVLSRGRPVGVLVDVDTYHKLENAIEDLWAIREIEKINLKNEPTISLAEFTKKFEGESTLIKTGK</sequence>
<accession>A0A1G1WIL1</accession>
<dbReference type="AlphaFoldDB" id="A0A1G1WIL1"/>
<evidence type="ECO:0000313" key="4">
    <source>
        <dbReference type="Proteomes" id="UP000176645"/>
    </source>
</evidence>
<evidence type="ECO:0000256" key="1">
    <source>
        <dbReference type="ARBA" id="ARBA00009981"/>
    </source>
</evidence>
<dbReference type="Pfam" id="PF02604">
    <property type="entry name" value="PhdYeFM_antitox"/>
    <property type="match status" value="1"/>
</dbReference>
<dbReference type="EMBL" id="MHCU01000050">
    <property type="protein sequence ID" value="OGY27047.1"/>
    <property type="molecule type" value="Genomic_DNA"/>
</dbReference>
<dbReference type="SUPFAM" id="SSF143120">
    <property type="entry name" value="YefM-like"/>
    <property type="match status" value="1"/>
</dbReference>
<comment type="function">
    <text evidence="2">Antitoxin component of a type II toxin-antitoxin (TA) system.</text>
</comment>
<protein>
    <recommendedName>
        <fullName evidence="2">Antitoxin</fullName>
    </recommendedName>
</protein>
<comment type="similarity">
    <text evidence="1 2">Belongs to the phD/YefM antitoxin family.</text>
</comment>
<dbReference type="NCBIfam" id="TIGR01552">
    <property type="entry name" value="phd_fam"/>
    <property type="match status" value="1"/>
</dbReference>
<gene>
    <name evidence="3" type="ORF">A2Z42_04130</name>
</gene>
<reference evidence="3 4" key="1">
    <citation type="journal article" date="2016" name="Nat. Commun.">
        <title>Thousands of microbial genomes shed light on interconnected biogeochemical processes in an aquifer system.</title>
        <authorList>
            <person name="Anantharaman K."/>
            <person name="Brown C.T."/>
            <person name="Hug L.A."/>
            <person name="Sharon I."/>
            <person name="Castelle C.J."/>
            <person name="Probst A.J."/>
            <person name="Thomas B.C."/>
            <person name="Singh A."/>
            <person name="Wilkins M.J."/>
            <person name="Karaoz U."/>
            <person name="Brodie E.L."/>
            <person name="Williams K.H."/>
            <person name="Hubbard S.S."/>
            <person name="Banfield J.F."/>
        </authorList>
    </citation>
    <scope>NUCLEOTIDE SEQUENCE [LARGE SCALE GENOMIC DNA]</scope>
</reference>
<dbReference type="InterPro" id="IPR036165">
    <property type="entry name" value="YefM-like_sf"/>
</dbReference>
<proteinExistence type="inferred from homology"/>
<evidence type="ECO:0000256" key="2">
    <source>
        <dbReference type="RuleBase" id="RU362080"/>
    </source>
</evidence>
<dbReference type="InterPro" id="IPR006442">
    <property type="entry name" value="Antitoxin_Phd/YefM"/>
</dbReference>
<name>A0A1G1WIL1_9BACT</name>
<organism evidence="3 4">
    <name type="scientific">Candidatus Woykebacteria bacterium RBG_19FT_COMBO_43_10</name>
    <dbReference type="NCBI Taxonomy" id="1802598"/>
    <lineage>
        <taxon>Bacteria</taxon>
        <taxon>Candidatus Woykeibacteriota</taxon>
    </lineage>
</organism>
<evidence type="ECO:0000313" key="3">
    <source>
        <dbReference type="EMBL" id="OGY27047.1"/>
    </source>
</evidence>
<comment type="caution">
    <text evidence="3">The sequence shown here is derived from an EMBL/GenBank/DDBJ whole genome shotgun (WGS) entry which is preliminary data.</text>
</comment>